<accession>H1Q3J9</accession>
<dbReference type="RefSeq" id="WP_006952963.1">
    <property type="nucleotide sequence ID" value="NZ_JH594522.1"/>
</dbReference>
<keyword evidence="3" id="KW-1185">Reference proteome</keyword>
<dbReference type="STRING" id="883158.HMPREF9140_01487"/>
<feature type="transmembrane region" description="Helical" evidence="1">
    <location>
        <begin position="237"/>
        <end position="255"/>
    </location>
</feature>
<dbReference type="HOGENOM" id="CLU_1011428_0_0_10"/>
<feature type="transmembrane region" description="Helical" evidence="1">
    <location>
        <begin position="24"/>
        <end position="46"/>
    </location>
</feature>
<feature type="transmembrane region" description="Helical" evidence="1">
    <location>
        <begin position="193"/>
        <end position="217"/>
    </location>
</feature>
<name>H1Q3J9_9BACT</name>
<feature type="transmembrane region" description="Helical" evidence="1">
    <location>
        <begin position="167"/>
        <end position="186"/>
    </location>
</feature>
<dbReference type="Proteomes" id="UP000016023">
    <property type="component" value="Unassembled WGS sequence"/>
</dbReference>
<dbReference type="EMBL" id="AGWK01000041">
    <property type="protein sequence ID" value="EHO68705.1"/>
    <property type="molecule type" value="Genomic_DNA"/>
</dbReference>
<proteinExistence type="predicted"/>
<gene>
    <name evidence="2" type="ORF">HMPREF9140_01487</name>
</gene>
<evidence type="ECO:0000256" key="1">
    <source>
        <dbReference type="SAM" id="Phobius"/>
    </source>
</evidence>
<protein>
    <submittedName>
        <fullName evidence="2">Uncharacterized protein</fullName>
    </submittedName>
</protein>
<sequence>MNSFNIIRFGNVLRRLCIVRRKKIISLTLGLTIFFALTGIMSIDPFHIGPIDKTEITIRFLGVLGMIVIVFSTFLTIGGYLIISDLNNKNSLIDELTLPASALEKFVARLLFVTIGVMLSLAVSFLVADVIQQLLCMLLHAGTRVSMLGFILDSYPGIRNGFGSLSIYFIAYLFQNSIFVLGGVFFKKVPWLCTIIVLFLLFTIISLAIIGLVSYIYGYTNYHLSLPDIQVCTPLKFLIGAVFTGLNYFLAYRLFCRLQVINNRWFNI</sequence>
<keyword evidence="1" id="KW-1133">Transmembrane helix</keyword>
<comment type="caution">
    <text evidence="2">The sequence shown here is derived from an EMBL/GenBank/DDBJ whole genome shotgun (WGS) entry which is preliminary data.</text>
</comment>
<organism evidence="2 3">
    <name type="scientific">Prevotella micans F0438</name>
    <dbReference type="NCBI Taxonomy" id="883158"/>
    <lineage>
        <taxon>Bacteria</taxon>
        <taxon>Pseudomonadati</taxon>
        <taxon>Bacteroidota</taxon>
        <taxon>Bacteroidia</taxon>
        <taxon>Bacteroidales</taxon>
        <taxon>Prevotellaceae</taxon>
        <taxon>Prevotella</taxon>
    </lineage>
</organism>
<dbReference type="eggNOG" id="ENOG50339JU">
    <property type="taxonomic scope" value="Bacteria"/>
</dbReference>
<keyword evidence="1" id="KW-0812">Transmembrane</keyword>
<evidence type="ECO:0000313" key="3">
    <source>
        <dbReference type="Proteomes" id="UP000016023"/>
    </source>
</evidence>
<feature type="transmembrane region" description="Helical" evidence="1">
    <location>
        <begin position="58"/>
        <end position="83"/>
    </location>
</feature>
<keyword evidence="1" id="KW-0472">Membrane</keyword>
<dbReference type="PATRIC" id="fig|883158.3.peg.1484"/>
<feature type="transmembrane region" description="Helical" evidence="1">
    <location>
        <begin position="106"/>
        <end position="127"/>
    </location>
</feature>
<dbReference type="AlphaFoldDB" id="H1Q3J9"/>
<evidence type="ECO:0000313" key="2">
    <source>
        <dbReference type="EMBL" id="EHO68705.1"/>
    </source>
</evidence>
<reference evidence="2 3" key="1">
    <citation type="submission" date="2011-12" db="EMBL/GenBank/DDBJ databases">
        <title>The Genome Sequence of Prevotella micans F0438.</title>
        <authorList>
            <consortium name="The Broad Institute Genome Sequencing Platform"/>
            <person name="Earl A."/>
            <person name="Ward D."/>
            <person name="Feldgarden M."/>
            <person name="Gevers D."/>
            <person name="Izard J."/>
            <person name="Baranova O.V."/>
            <person name="Blanton J.M."/>
            <person name="Wade W.G."/>
            <person name="Dewhirst F.E."/>
            <person name="Young S.K."/>
            <person name="Zeng Q."/>
            <person name="Gargeya S."/>
            <person name="Fitzgerald M."/>
            <person name="Haas B."/>
            <person name="Abouelleil A."/>
            <person name="Alvarado L."/>
            <person name="Arachchi H.M."/>
            <person name="Berlin A."/>
            <person name="Chapman S.B."/>
            <person name="Gearin G."/>
            <person name="Goldberg J."/>
            <person name="Griggs A."/>
            <person name="Gujja S."/>
            <person name="Hansen M."/>
            <person name="Heiman D."/>
            <person name="Howarth C."/>
            <person name="Larimer J."/>
            <person name="Lui A."/>
            <person name="MacDonald P.J.P."/>
            <person name="McCowen C."/>
            <person name="Montmayeur A."/>
            <person name="Murphy C."/>
            <person name="Neiman D."/>
            <person name="Pearson M."/>
            <person name="Priest M."/>
            <person name="Roberts A."/>
            <person name="Saif S."/>
            <person name="Shea T."/>
            <person name="Sisk P."/>
            <person name="Stolte C."/>
            <person name="Sykes S."/>
            <person name="Wortman J."/>
            <person name="Nusbaum C."/>
            <person name="Birren B."/>
        </authorList>
    </citation>
    <scope>NUCLEOTIDE SEQUENCE [LARGE SCALE GENOMIC DNA]</scope>
    <source>
        <strain evidence="2 3">F0438</strain>
    </source>
</reference>